<dbReference type="PANTHER" id="PTHR39966:SF3">
    <property type="entry name" value="DUF438 DOMAIN-CONTAINING PROTEIN"/>
    <property type="match status" value="1"/>
</dbReference>
<dbReference type="GO" id="GO:0005886">
    <property type="term" value="C:plasma membrane"/>
    <property type="evidence" value="ECO:0007669"/>
    <property type="project" value="TreeGrafter"/>
</dbReference>
<accession>W6MEE4</accession>
<evidence type="ECO:0000313" key="3">
    <source>
        <dbReference type="Proteomes" id="UP000035760"/>
    </source>
</evidence>
<dbReference type="Pfam" id="PF01814">
    <property type="entry name" value="Hemerythrin"/>
    <property type="match status" value="1"/>
</dbReference>
<dbReference type="STRING" id="1400863.BN873_980069"/>
<dbReference type="PANTHER" id="PTHR39966">
    <property type="entry name" value="BLL2471 PROTEIN-RELATED"/>
    <property type="match status" value="1"/>
</dbReference>
<reference evidence="2" key="1">
    <citation type="submission" date="2013-07" db="EMBL/GenBank/DDBJ databases">
        <authorList>
            <person name="McIlroy S."/>
        </authorList>
    </citation>
    <scope>NUCLEOTIDE SEQUENCE [LARGE SCALE GENOMIC DNA]</scope>
    <source>
        <strain evidence="2">Run_A_D11</strain>
    </source>
</reference>
<sequence length="154" mass="17292">MGENVVAIAEFLTAEHRCCDENFAVVEEAAQAGDTARCQREFQQFQAAMEWHFQKEEEELFPTFEQTTGNTMGPTRVMRLEHQQMREALAEMQGALGQGDLDEFLGQSETLLILMQQHNIKEEQILYPMCDRFLASNAAAVIAAMQAVSAHPPA</sequence>
<keyword evidence="3" id="KW-1185">Reference proteome</keyword>
<name>W6MEE4_9GAMM</name>
<feature type="domain" description="Hemerythrin-like" evidence="1">
    <location>
        <begin position="8"/>
        <end position="130"/>
    </location>
</feature>
<dbReference type="AlphaFoldDB" id="W6MEE4"/>
<dbReference type="Gene3D" id="1.20.120.520">
    <property type="entry name" value="nmb1532 protein domain like"/>
    <property type="match status" value="1"/>
</dbReference>
<reference evidence="2" key="2">
    <citation type="submission" date="2014-03" db="EMBL/GenBank/DDBJ databases">
        <title>Candidatus Competibacter-lineage genomes retrieved from metagenomes reveal functional metabolic diversity.</title>
        <authorList>
            <person name="McIlroy S.J."/>
            <person name="Albertsen M."/>
            <person name="Andresen E.K."/>
            <person name="Saunders A.M."/>
            <person name="Kristiansen R."/>
            <person name="Stokholm-Bjerregaard M."/>
            <person name="Nielsen K.L."/>
            <person name="Nielsen P.H."/>
        </authorList>
    </citation>
    <scope>NUCLEOTIDE SEQUENCE</scope>
    <source>
        <strain evidence="2">Run_A_D11</strain>
    </source>
</reference>
<dbReference type="OrthoDB" id="9792554at2"/>
<protein>
    <recommendedName>
        <fullName evidence="1">Hemerythrin-like domain-containing protein</fullName>
    </recommendedName>
</protein>
<organism evidence="2 3">
    <name type="scientific">Candidatus Competibacter denitrificans Run_A_D11</name>
    <dbReference type="NCBI Taxonomy" id="1400863"/>
    <lineage>
        <taxon>Bacteria</taxon>
        <taxon>Pseudomonadati</taxon>
        <taxon>Pseudomonadota</taxon>
        <taxon>Gammaproteobacteria</taxon>
        <taxon>Candidatus Competibacteraceae</taxon>
        <taxon>Candidatus Competibacter</taxon>
    </lineage>
</organism>
<evidence type="ECO:0000313" key="2">
    <source>
        <dbReference type="EMBL" id="CDI04468.1"/>
    </source>
</evidence>
<evidence type="ECO:0000259" key="1">
    <source>
        <dbReference type="Pfam" id="PF01814"/>
    </source>
</evidence>
<proteinExistence type="predicted"/>
<gene>
    <name evidence="2" type="ORF">BN873_980069</name>
</gene>
<dbReference type="InterPro" id="IPR012312">
    <property type="entry name" value="Hemerythrin-like"/>
</dbReference>
<dbReference type="EMBL" id="CBTJ020000111">
    <property type="protein sequence ID" value="CDI04468.1"/>
    <property type="molecule type" value="Genomic_DNA"/>
</dbReference>
<comment type="caution">
    <text evidence="2">The sequence shown here is derived from an EMBL/GenBank/DDBJ whole genome shotgun (WGS) entry which is preliminary data.</text>
</comment>
<dbReference type="Proteomes" id="UP000035760">
    <property type="component" value="Unassembled WGS sequence"/>
</dbReference>